<proteinExistence type="predicted"/>
<evidence type="ECO:0000313" key="3">
    <source>
        <dbReference type="Proteomes" id="UP000033187"/>
    </source>
</evidence>
<keyword evidence="3" id="KW-1185">Reference proteome</keyword>
<reference evidence="3" key="1">
    <citation type="submission" date="2015-02" db="EMBL/GenBank/DDBJ databases">
        <authorList>
            <person name="Chooi Y.-H."/>
        </authorList>
    </citation>
    <scope>NUCLEOTIDE SEQUENCE [LARGE SCALE GENOMIC DNA]</scope>
    <source>
        <strain evidence="3">strain Y</strain>
    </source>
</reference>
<dbReference type="EMBL" id="LN829119">
    <property type="protein sequence ID" value="CPR20336.1"/>
    <property type="molecule type" value="Genomic_DNA"/>
</dbReference>
<dbReference type="Proteomes" id="UP000033187">
    <property type="component" value="Chromosome 1"/>
</dbReference>
<feature type="region of interest" description="Disordered" evidence="1">
    <location>
        <begin position="205"/>
        <end position="233"/>
    </location>
</feature>
<accession>A0A0D6JHE7</accession>
<protein>
    <submittedName>
        <fullName evidence="2">Uncharacterized protein</fullName>
    </submittedName>
</protein>
<name>A0A0D6JHE7_9HYPH</name>
<evidence type="ECO:0000313" key="2">
    <source>
        <dbReference type="EMBL" id="CPR20336.1"/>
    </source>
</evidence>
<dbReference type="KEGG" id="fiy:BN1229_v1_2565"/>
<sequence>MVSTALGNPFTLGFPRGQVDLMSRLKRNEQIPPCVYLVADHLDAALAAGEDLIAAAQSWQPGECCDPAIVGVQRWTLSRVMTYEMALVTRVVKAREHVADLADAAPHFRPLAQLFVSGTRDLYEALKVIGDTAALDFDTGDGTIAYLRSRGLIAADAPGLADYAPLTVNDDFLVASRIPLGVVLDLISEFIEALDAQFELYPDEPEFASDSSPDGSFSVLPGDEPSVRADSAA</sequence>
<dbReference type="KEGG" id="fil:BN1229_v1_3357"/>
<evidence type="ECO:0000256" key="1">
    <source>
        <dbReference type="SAM" id="MobiDB-lite"/>
    </source>
</evidence>
<organism evidence="2 3">
    <name type="scientific">Candidatus Filomicrobium marinum</name>
    <dbReference type="NCBI Taxonomy" id="1608628"/>
    <lineage>
        <taxon>Bacteria</taxon>
        <taxon>Pseudomonadati</taxon>
        <taxon>Pseudomonadota</taxon>
        <taxon>Alphaproteobacteria</taxon>
        <taxon>Hyphomicrobiales</taxon>
        <taxon>Hyphomicrobiaceae</taxon>
        <taxon>Filomicrobium</taxon>
    </lineage>
</organism>
<gene>
    <name evidence="2" type="ORF">YBN1229_v1_2565</name>
</gene>
<dbReference type="AlphaFoldDB" id="A0A0D6JHE7"/>